<evidence type="ECO:0000313" key="1">
    <source>
        <dbReference type="EMBL" id="KAJ4497125.1"/>
    </source>
</evidence>
<dbReference type="Proteomes" id="UP001150217">
    <property type="component" value="Unassembled WGS sequence"/>
</dbReference>
<keyword evidence="2" id="KW-1185">Reference proteome</keyword>
<gene>
    <name evidence="1" type="ORF">C8R41DRAFT_917779</name>
</gene>
<name>A0ABQ8VR98_9AGAR</name>
<organism evidence="1 2">
    <name type="scientific">Lentinula lateritia</name>
    <dbReference type="NCBI Taxonomy" id="40482"/>
    <lineage>
        <taxon>Eukaryota</taxon>
        <taxon>Fungi</taxon>
        <taxon>Dikarya</taxon>
        <taxon>Basidiomycota</taxon>
        <taxon>Agaricomycotina</taxon>
        <taxon>Agaricomycetes</taxon>
        <taxon>Agaricomycetidae</taxon>
        <taxon>Agaricales</taxon>
        <taxon>Marasmiineae</taxon>
        <taxon>Omphalotaceae</taxon>
        <taxon>Lentinula</taxon>
    </lineage>
</organism>
<proteinExistence type="predicted"/>
<accession>A0ABQ8VR98</accession>
<evidence type="ECO:0000313" key="2">
    <source>
        <dbReference type="Proteomes" id="UP001150217"/>
    </source>
</evidence>
<comment type="caution">
    <text evidence="1">The sequence shown here is derived from an EMBL/GenBank/DDBJ whole genome shotgun (WGS) entry which is preliminary data.</text>
</comment>
<dbReference type="EMBL" id="JANVFT010000023">
    <property type="protein sequence ID" value="KAJ4497125.1"/>
    <property type="molecule type" value="Genomic_DNA"/>
</dbReference>
<sequence>MGCATFTDLVIGPPSTNRPQYKTAVPTHMNLITYPLPSRVVNDCLELVALILENVFENVKNGSGRNYRKDLRTAVSVCRIWRTAGIKYLFRIMVIGSQQQILNLYHWTSICENQHPSMVLIYNLRESNFRRLGEKAVWWRDSLSLLLLGKLDLSSTEEVRICGGYPDSEDSEHGGLEPLFCLWKKMPKLRLVDCTFSDFSISSASSFLLGMDRCKKLTEIRFRKWSVHNFLPSDAKQFPPRTCIERLECEGSQLEYIGEKEAINTNSVKHIVLTVAGTTDIEGIEAGMGFFLYLETIEIRMLANDGYPNIDPPSSLTELIVTVFTKTWACFTGLHYLLELLKGPESWDGLVILHLKMTPMHSYAVTKELQDCQMWEVLGEVLKDVHRFPQLFTIEIEILQDTRHVFPWSGQSPKDEKGILASAGVETRESETRMAISRGSQYLESTRDVNISITFEHCY</sequence>
<evidence type="ECO:0008006" key="3">
    <source>
        <dbReference type="Google" id="ProtNLM"/>
    </source>
</evidence>
<protein>
    <recommendedName>
        <fullName evidence="3">F-box domain-containing protein</fullName>
    </recommendedName>
</protein>
<reference evidence="1" key="1">
    <citation type="submission" date="2022-08" db="EMBL/GenBank/DDBJ databases">
        <title>A Global Phylogenomic Analysis of the Shiitake Genus Lentinula.</title>
        <authorList>
            <consortium name="DOE Joint Genome Institute"/>
            <person name="Sierra-Patev S."/>
            <person name="Min B."/>
            <person name="Naranjo-Ortiz M."/>
            <person name="Looney B."/>
            <person name="Konkel Z."/>
            <person name="Slot J.C."/>
            <person name="Sakamoto Y."/>
            <person name="Steenwyk J.L."/>
            <person name="Rokas A."/>
            <person name="Carro J."/>
            <person name="Camarero S."/>
            <person name="Ferreira P."/>
            <person name="Molpeceres G."/>
            <person name="Ruiz-Duenas F.J."/>
            <person name="Serrano A."/>
            <person name="Henrissat B."/>
            <person name="Drula E."/>
            <person name="Hughes K.W."/>
            <person name="Mata J.L."/>
            <person name="Ishikawa N.K."/>
            <person name="Vargas-Isla R."/>
            <person name="Ushijima S."/>
            <person name="Smith C.A."/>
            <person name="Ahrendt S."/>
            <person name="Andreopoulos W."/>
            <person name="He G."/>
            <person name="Labutti K."/>
            <person name="Lipzen A."/>
            <person name="Ng V."/>
            <person name="Riley R."/>
            <person name="Sandor L."/>
            <person name="Barry K."/>
            <person name="Martinez A.T."/>
            <person name="Xiao Y."/>
            <person name="Gibbons J.G."/>
            <person name="Terashima K."/>
            <person name="Grigoriev I.V."/>
            <person name="Hibbett D.S."/>
        </authorList>
    </citation>
    <scope>NUCLEOTIDE SEQUENCE</scope>
    <source>
        <strain evidence="1">RHP3577 ss4</strain>
    </source>
</reference>